<evidence type="ECO:0000259" key="2">
    <source>
        <dbReference type="Pfam" id="PF03713"/>
    </source>
</evidence>
<feature type="chain" id="PRO_5046813065" evidence="1">
    <location>
        <begin position="26"/>
        <end position="192"/>
    </location>
</feature>
<organism evidence="3 4">
    <name type="scientific">Agrococcus versicolor</name>
    <dbReference type="NCBI Taxonomy" id="501482"/>
    <lineage>
        <taxon>Bacteria</taxon>
        <taxon>Bacillati</taxon>
        <taxon>Actinomycetota</taxon>
        <taxon>Actinomycetes</taxon>
        <taxon>Micrococcales</taxon>
        <taxon>Microbacteriaceae</taxon>
        <taxon>Agrococcus</taxon>
    </lineage>
</organism>
<dbReference type="PROSITE" id="PS51257">
    <property type="entry name" value="PROKAR_LIPOPROTEIN"/>
    <property type="match status" value="1"/>
</dbReference>
<evidence type="ECO:0000313" key="3">
    <source>
        <dbReference type="EMBL" id="GAA2173042.1"/>
    </source>
</evidence>
<protein>
    <submittedName>
        <fullName evidence="3">DUF305 domain-containing protein</fullName>
    </submittedName>
</protein>
<evidence type="ECO:0000256" key="1">
    <source>
        <dbReference type="SAM" id="SignalP"/>
    </source>
</evidence>
<name>A0ABP5MER4_9MICO</name>
<dbReference type="InterPro" id="IPR012347">
    <property type="entry name" value="Ferritin-like"/>
</dbReference>
<accession>A0ABP5MER4</accession>
<dbReference type="Gene3D" id="1.20.1260.10">
    <property type="match status" value="1"/>
</dbReference>
<dbReference type="PANTHER" id="PTHR36933:SF1">
    <property type="entry name" value="SLL0788 PROTEIN"/>
    <property type="match status" value="1"/>
</dbReference>
<feature type="signal peptide" evidence="1">
    <location>
        <begin position="1"/>
        <end position="25"/>
    </location>
</feature>
<gene>
    <name evidence="3" type="ORF">GCM10009846_13380</name>
</gene>
<dbReference type="RefSeq" id="WP_344341918.1">
    <property type="nucleotide sequence ID" value="NZ_BAAAQT010000005.1"/>
</dbReference>
<dbReference type="Pfam" id="PF03713">
    <property type="entry name" value="DUF305"/>
    <property type="match status" value="1"/>
</dbReference>
<reference evidence="4" key="1">
    <citation type="journal article" date="2019" name="Int. J. Syst. Evol. Microbiol.">
        <title>The Global Catalogue of Microorganisms (GCM) 10K type strain sequencing project: providing services to taxonomists for standard genome sequencing and annotation.</title>
        <authorList>
            <consortium name="The Broad Institute Genomics Platform"/>
            <consortium name="The Broad Institute Genome Sequencing Center for Infectious Disease"/>
            <person name="Wu L."/>
            <person name="Ma J."/>
        </authorList>
    </citation>
    <scope>NUCLEOTIDE SEQUENCE [LARGE SCALE GENOMIC DNA]</scope>
    <source>
        <strain evidence="4">JCM 16026</strain>
    </source>
</reference>
<dbReference type="PANTHER" id="PTHR36933">
    <property type="entry name" value="SLL0788 PROTEIN"/>
    <property type="match status" value="1"/>
</dbReference>
<dbReference type="InterPro" id="IPR005183">
    <property type="entry name" value="DUF305_CopM-like"/>
</dbReference>
<proteinExistence type="predicted"/>
<comment type="caution">
    <text evidence="3">The sequence shown here is derived from an EMBL/GenBank/DDBJ whole genome shotgun (WGS) entry which is preliminary data.</text>
</comment>
<evidence type="ECO:0000313" key="4">
    <source>
        <dbReference type="Proteomes" id="UP001501599"/>
    </source>
</evidence>
<dbReference type="EMBL" id="BAAAQT010000005">
    <property type="protein sequence ID" value="GAA2173042.1"/>
    <property type="molecule type" value="Genomic_DNA"/>
</dbReference>
<keyword evidence="1" id="KW-0732">Signal</keyword>
<feature type="domain" description="DUF305" evidence="2">
    <location>
        <begin position="46"/>
        <end position="189"/>
    </location>
</feature>
<keyword evidence="4" id="KW-1185">Reference proteome</keyword>
<sequence length="192" mass="19722">MPNRIATTVAALAAAAIALSGCASPEVGGDHAGHGSSQAPSGAAADVAFAAAMIPHHEQAVEMADIVLAKPDLDPRVADLAERIRAAQEPEIATMRSWLEAWGAEADAHGGMDHGDDGMLTEGELAELEAADGASASTRFLEGMIAHHEGAVAMAEQELDDGEDPDALALAASIVDAQQREIDEMRALLDAL</sequence>
<dbReference type="Proteomes" id="UP001501599">
    <property type="component" value="Unassembled WGS sequence"/>
</dbReference>